<dbReference type="RefSeq" id="XP_060286025.1">
    <property type="nucleotide sequence ID" value="XM_060427128.1"/>
</dbReference>
<dbReference type="Proteomes" id="UP001244011">
    <property type="component" value="Unassembled WGS sequence"/>
</dbReference>
<reference evidence="1" key="1">
    <citation type="submission" date="2023-06" db="EMBL/GenBank/DDBJ databases">
        <title>Genome-scale phylogeny and comparative genomics of the fungal order Sordariales.</title>
        <authorList>
            <consortium name="Lawrence Berkeley National Laboratory"/>
            <person name="Hensen N."/>
            <person name="Bonometti L."/>
            <person name="Westerberg I."/>
            <person name="Brannstrom I.O."/>
            <person name="Guillou S."/>
            <person name="Cros-Aarteil S."/>
            <person name="Calhoun S."/>
            <person name="Haridas S."/>
            <person name="Kuo A."/>
            <person name="Mondo S."/>
            <person name="Pangilinan J."/>
            <person name="Riley R."/>
            <person name="Labutti K."/>
            <person name="Andreopoulos B."/>
            <person name="Lipzen A."/>
            <person name="Chen C."/>
            <person name="Yanf M."/>
            <person name="Daum C."/>
            <person name="Ng V."/>
            <person name="Clum A."/>
            <person name="Steindorff A."/>
            <person name="Ohm R."/>
            <person name="Martin F."/>
            <person name="Silar P."/>
            <person name="Natvig D."/>
            <person name="Lalanne C."/>
            <person name="Gautier V."/>
            <person name="Ament-Velasquez S.L."/>
            <person name="Kruys A."/>
            <person name="Hutchinson M.I."/>
            <person name="Powell A.J."/>
            <person name="Barry K."/>
            <person name="Miller A.N."/>
            <person name="Grigoriev I.V."/>
            <person name="Debuchy R."/>
            <person name="Gladieux P."/>
            <person name="Thoren M.H."/>
            <person name="Johannesson H."/>
        </authorList>
    </citation>
    <scope>NUCLEOTIDE SEQUENCE</scope>
    <source>
        <strain evidence="1">8032-3</strain>
    </source>
</reference>
<evidence type="ECO:0000313" key="2">
    <source>
        <dbReference type="Proteomes" id="UP001244011"/>
    </source>
</evidence>
<gene>
    <name evidence="1" type="ORF">QBC33DRAFT_529195</name>
</gene>
<accession>A0AAJ0FJE3</accession>
<name>A0AAJ0FJE3_9PEZI</name>
<dbReference type="AlphaFoldDB" id="A0AAJ0FJE3"/>
<dbReference type="GeneID" id="85310315"/>
<protein>
    <submittedName>
        <fullName evidence="1">Uncharacterized protein</fullName>
    </submittedName>
</protein>
<proteinExistence type="predicted"/>
<dbReference type="EMBL" id="MU839001">
    <property type="protein sequence ID" value="KAK1769812.1"/>
    <property type="molecule type" value="Genomic_DNA"/>
</dbReference>
<comment type="caution">
    <text evidence="1">The sequence shown here is derived from an EMBL/GenBank/DDBJ whole genome shotgun (WGS) entry which is preliminary data.</text>
</comment>
<organism evidence="1 2">
    <name type="scientific">Phialemonium atrogriseum</name>
    <dbReference type="NCBI Taxonomy" id="1093897"/>
    <lineage>
        <taxon>Eukaryota</taxon>
        <taxon>Fungi</taxon>
        <taxon>Dikarya</taxon>
        <taxon>Ascomycota</taxon>
        <taxon>Pezizomycotina</taxon>
        <taxon>Sordariomycetes</taxon>
        <taxon>Sordariomycetidae</taxon>
        <taxon>Cephalothecales</taxon>
        <taxon>Cephalothecaceae</taxon>
        <taxon>Phialemonium</taxon>
    </lineage>
</organism>
<keyword evidence="2" id="KW-1185">Reference proteome</keyword>
<evidence type="ECO:0000313" key="1">
    <source>
        <dbReference type="EMBL" id="KAK1769812.1"/>
    </source>
</evidence>
<sequence length="95" mass="10409">MHLSIAANLLTIVIRDAVSSTDVKARVASHGLILVSACIVRPSLARGQSFFFLSFPRCPCGCSRPHLLTTHPRPGPRKVLHAQVKVHLHYPYTTA</sequence>